<evidence type="ECO:0000313" key="1">
    <source>
        <dbReference type="EMBL" id="GBP42819.1"/>
    </source>
</evidence>
<keyword evidence="2" id="KW-1185">Reference proteome</keyword>
<name>A0A4C1VX74_EUMVA</name>
<comment type="caution">
    <text evidence="1">The sequence shown here is derived from an EMBL/GenBank/DDBJ whole genome shotgun (WGS) entry which is preliminary data.</text>
</comment>
<proteinExistence type="predicted"/>
<organism evidence="1 2">
    <name type="scientific">Eumeta variegata</name>
    <name type="common">Bagworm moth</name>
    <name type="synonym">Eumeta japonica</name>
    <dbReference type="NCBI Taxonomy" id="151549"/>
    <lineage>
        <taxon>Eukaryota</taxon>
        <taxon>Metazoa</taxon>
        <taxon>Ecdysozoa</taxon>
        <taxon>Arthropoda</taxon>
        <taxon>Hexapoda</taxon>
        <taxon>Insecta</taxon>
        <taxon>Pterygota</taxon>
        <taxon>Neoptera</taxon>
        <taxon>Endopterygota</taxon>
        <taxon>Lepidoptera</taxon>
        <taxon>Glossata</taxon>
        <taxon>Ditrysia</taxon>
        <taxon>Tineoidea</taxon>
        <taxon>Psychidae</taxon>
        <taxon>Oiketicinae</taxon>
        <taxon>Eumeta</taxon>
    </lineage>
</organism>
<dbReference type="AlphaFoldDB" id="A0A4C1VX74"/>
<protein>
    <submittedName>
        <fullName evidence="1">Uncharacterized protein</fullName>
    </submittedName>
</protein>
<accession>A0A4C1VX74</accession>
<dbReference type="EMBL" id="BGZK01000424">
    <property type="protein sequence ID" value="GBP42819.1"/>
    <property type="molecule type" value="Genomic_DNA"/>
</dbReference>
<sequence length="90" mass="10258">MLVRVDHLRSGRSSLRDIEGTKEAIETQHSTSTPQLSDFLGYSKDTIVFYEFNEIQAKGRVEKCANTFLPCRKMIALLNAFLLAMTNEFI</sequence>
<evidence type="ECO:0000313" key="2">
    <source>
        <dbReference type="Proteomes" id="UP000299102"/>
    </source>
</evidence>
<gene>
    <name evidence="1" type="ORF">EVAR_83338_1</name>
</gene>
<reference evidence="1 2" key="1">
    <citation type="journal article" date="2019" name="Commun. Biol.">
        <title>The bagworm genome reveals a unique fibroin gene that provides high tensile strength.</title>
        <authorList>
            <person name="Kono N."/>
            <person name="Nakamura H."/>
            <person name="Ohtoshi R."/>
            <person name="Tomita M."/>
            <person name="Numata K."/>
            <person name="Arakawa K."/>
        </authorList>
    </citation>
    <scope>NUCLEOTIDE SEQUENCE [LARGE SCALE GENOMIC DNA]</scope>
</reference>
<dbReference type="Proteomes" id="UP000299102">
    <property type="component" value="Unassembled WGS sequence"/>
</dbReference>